<reference evidence="3" key="1">
    <citation type="journal article" date="2013" name="Nature">
        <title>Pan genome of the phytoplankton Emiliania underpins its global distribution.</title>
        <authorList>
            <person name="Read B.A."/>
            <person name="Kegel J."/>
            <person name="Klute M.J."/>
            <person name="Kuo A."/>
            <person name="Lefebvre S.C."/>
            <person name="Maumus F."/>
            <person name="Mayer C."/>
            <person name="Miller J."/>
            <person name="Monier A."/>
            <person name="Salamov A."/>
            <person name="Young J."/>
            <person name="Aguilar M."/>
            <person name="Claverie J.M."/>
            <person name="Frickenhaus S."/>
            <person name="Gonzalez K."/>
            <person name="Herman E.K."/>
            <person name="Lin Y.C."/>
            <person name="Napier J."/>
            <person name="Ogata H."/>
            <person name="Sarno A.F."/>
            <person name="Shmutz J."/>
            <person name="Schroeder D."/>
            <person name="de Vargas C."/>
            <person name="Verret F."/>
            <person name="von Dassow P."/>
            <person name="Valentin K."/>
            <person name="Van de Peer Y."/>
            <person name="Wheeler G."/>
            <person name="Dacks J.B."/>
            <person name="Delwiche C.F."/>
            <person name="Dyhrman S.T."/>
            <person name="Glockner G."/>
            <person name="John U."/>
            <person name="Richards T."/>
            <person name="Worden A.Z."/>
            <person name="Zhang X."/>
            <person name="Grigoriev I.V."/>
            <person name="Allen A.E."/>
            <person name="Bidle K."/>
            <person name="Borodovsky M."/>
            <person name="Bowler C."/>
            <person name="Brownlee C."/>
            <person name="Cock J.M."/>
            <person name="Elias M."/>
            <person name="Gladyshev V.N."/>
            <person name="Groth M."/>
            <person name="Guda C."/>
            <person name="Hadaegh A."/>
            <person name="Iglesias-Rodriguez M.D."/>
            <person name="Jenkins J."/>
            <person name="Jones B.M."/>
            <person name="Lawson T."/>
            <person name="Leese F."/>
            <person name="Lindquist E."/>
            <person name="Lobanov A."/>
            <person name="Lomsadze A."/>
            <person name="Malik S.B."/>
            <person name="Marsh M.E."/>
            <person name="Mackinder L."/>
            <person name="Mock T."/>
            <person name="Mueller-Roeber B."/>
            <person name="Pagarete A."/>
            <person name="Parker M."/>
            <person name="Probert I."/>
            <person name="Quesneville H."/>
            <person name="Raines C."/>
            <person name="Rensing S.A."/>
            <person name="Riano-Pachon D.M."/>
            <person name="Richier S."/>
            <person name="Rokitta S."/>
            <person name="Shiraiwa Y."/>
            <person name="Soanes D.M."/>
            <person name="van der Giezen M."/>
            <person name="Wahlund T.M."/>
            <person name="Williams B."/>
            <person name="Wilson W."/>
            <person name="Wolfe G."/>
            <person name="Wurch L.L."/>
        </authorList>
    </citation>
    <scope>NUCLEOTIDE SEQUENCE</scope>
</reference>
<dbReference type="GeneID" id="17254885"/>
<feature type="compositionally biased region" description="Basic and acidic residues" evidence="1">
    <location>
        <begin position="144"/>
        <end position="154"/>
    </location>
</feature>
<evidence type="ECO:0000256" key="1">
    <source>
        <dbReference type="SAM" id="MobiDB-lite"/>
    </source>
</evidence>
<dbReference type="KEGG" id="ehx:EMIHUDRAFT_207305"/>
<dbReference type="KEGG" id="ehx:EMIHUDRAFT_248966"/>
<name>A0A0D3IBU4_EMIH1</name>
<proteinExistence type="predicted"/>
<feature type="region of interest" description="Disordered" evidence="1">
    <location>
        <begin position="119"/>
        <end position="154"/>
    </location>
</feature>
<accession>A0A0D3IBU4</accession>
<organism evidence="2 3">
    <name type="scientific">Emiliania huxleyi (strain CCMP1516)</name>
    <dbReference type="NCBI Taxonomy" id="280463"/>
    <lineage>
        <taxon>Eukaryota</taxon>
        <taxon>Haptista</taxon>
        <taxon>Haptophyta</taxon>
        <taxon>Prymnesiophyceae</taxon>
        <taxon>Isochrysidales</taxon>
        <taxon>Noelaerhabdaceae</taxon>
        <taxon>Emiliania</taxon>
    </lineage>
</organism>
<dbReference type="PaxDb" id="2903-EOD08729"/>
<dbReference type="RefSeq" id="XP_005774599.1">
    <property type="nucleotide sequence ID" value="XM_005774542.1"/>
</dbReference>
<feature type="compositionally biased region" description="Basic residues" evidence="1">
    <location>
        <begin position="127"/>
        <end position="143"/>
    </location>
</feature>
<feature type="region of interest" description="Disordered" evidence="1">
    <location>
        <begin position="1"/>
        <end position="26"/>
    </location>
</feature>
<keyword evidence="3" id="KW-1185">Reference proteome</keyword>
<dbReference type="HOGENOM" id="CLU_1707564_0_0_1"/>
<dbReference type="AlphaFoldDB" id="A0A0D3IBU4"/>
<dbReference type="EnsemblProtists" id="EOD22170">
    <property type="protein sequence ID" value="EOD22170"/>
    <property type="gene ID" value="EMIHUDRAFT_207305"/>
</dbReference>
<dbReference type="EnsemblProtists" id="EOD08729">
    <property type="protein sequence ID" value="EOD08729"/>
    <property type="gene ID" value="EMIHUDRAFT_248966"/>
</dbReference>
<protein>
    <submittedName>
        <fullName evidence="2">Uncharacterized protein</fullName>
    </submittedName>
</protein>
<dbReference type="RefSeq" id="XP_005761158.1">
    <property type="nucleotide sequence ID" value="XM_005761101.1"/>
</dbReference>
<feature type="region of interest" description="Disordered" evidence="1">
    <location>
        <begin position="46"/>
        <end position="75"/>
    </location>
</feature>
<evidence type="ECO:0000313" key="2">
    <source>
        <dbReference type="EnsemblProtists" id="EOD08729"/>
    </source>
</evidence>
<dbReference type="Proteomes" id="UP000013827">
    <property type="component" value="Unassembled WGS sequence"/>
</dbReference>
<evidence type="ECO:0000313" key="3">
    <source>
        <dbReference type="Proteomes" id="UP000013827"/>
    </source>
</evidence>
<feature type="compositionally biased region" description="Acidic residues" evidence="1">
    <location>
        <begin position="49"/>
        <end position="67"/>
    </location>
</feature>
<reference evidence="2" key="2">
    <citation type="submission" date="2024-10" db="UniProtKB">
        <authorList>
            <consortium name="EnsemblProtists"/>
        </authorList>
    </citation>
    <scope>IDENTIFICATION</scope>
</reference>
<sequence length="154" mass="16899">MDAGTVEAQVRANPSFASHVTREREALSRRTCASEQRRTSDCICLGSDEQGEVETEAGASSDDEVEEVAPPAPPPRITFAVEGDDEVQGMAAAGGLHDLPHLRGFCLHKPFWESEERKAPSHCNAHGGHKQWRLLQGRAKRARDRAELSDRAED</sequence>
<dbReference type="GeneID" id="17267717"/>